<keyword evidence="3" id="KW-1003">Cell membrane</keyword>
<evidence type="ECO:0000256" key="3">
    <source>
        <dbReference type="ARBA" id="ARBA00022475"/>
    </source>
</evidence>
<keyword evidence="6 7" id="KW-0472">Membrane</keyword>
<evidence type="ECO:0000256" key="2">
    <source>
        <dbReference type="ARBA" id="ARBA00022448"/>
    </source>
</evidence>
<gene>
    <name evidence="9" type="primary">nanT</name>
    <name evidence="9" type="ORF">DSM104329_03284</name>
</gene>
<feature type="transmembrane region" description="Helical" evidence="7">
    <location>
        <begin position="102"/>
        <end position="123"/>
    </location>
</feature>
<accession>A0A9E6XZ58</accession>
<dbReference type="GO" id="GO:0005886">
    <property type="term" value="C:plasma membrane"/>
    <property type="evidence" value="ECO:0007669"/>
    <property type="project" value="UniProtKB-SubCell"/>
</dbReference>
<keyword evidence="4 7" id="KW-0812">Transmembrane</keyword>
<dbReference type="PANTHER" id="PTHR42718:SF46">
    <property type="entry name" value="BLR6921 PROTEIN"/>
    <property type="match status" value="1"/>
</dbReference>
<dbReference type="AlphaFoldDB" id="A0A9E6XZ58"/>
<dbReference type="InterPro" id="IPR020846">
    <property type="entry name" value="MFS_dom"/>
</dbReference>
<evidence type="ECO:0000259" key="8">
    <source>
        <dbReference type="PROSITE" id="PS50850"/>
    </source>
</evidence>
<dbReference type="InterPro" id="IPR036259">
    <property type="entry name" value="MFS_trans_sf"/>
</dbReference>
<feature type="transmembrane region" description="Helical" evidence="7">
    <location>
        <begin position="278"/>
        <end position="296"/>
    </location>
</feature>
<organism evidence="9 10">
    <name type="scientific">Capillimicrobium parvum</name>
    <dbReference type="NCBI Taxonomy" id="2884022"/>
    <lineage>
        <taxon>Bacteria</taxon>
        <taxon>Bacillati</taxon>
        <taxon>Actinomycetota</taxon>
        <taxon>Thermoleophilia</taxon>
        <taxon>Solirubrobacterales</taxon>
        <taxon>Capillimicrobiaceae</taxon>
        <taxon>Capillimicrobium</taxon>
    </lineage>
</organism>
<feature type="transmembrane region" description="Helical" evidence="7">
    <location>
        <begin position="166"/>
        <end position="186"/>
    </location>
</feature>
<dbReference type="PROSITE" id="PS50850">
    <property type="entry name" value="MFS"/>
    <property type="match status" value="1"/>
</dbReference>
<keyword evidence="5 7" id="KW-1133">Transmembrane helix</keyword>
<evidence type="ECO:0000313" key="9">
    <source>
        <dbReference type="EMBL" id="UGS36873.1"/>
    </source>
</evidence>
<keyword evidence="10" id="KW-1185">Reference proteome</keyword>
<dbReference type="Pfam" id="PF07690">
    <property type="entry name" value="MFS_1"/>
    <property type="match status" value="1"/>
</dbReference>
<dbReference type="RefSeq" id="WP_259310937.1">
    <property type="nucleotide sequence ID" value="NZ_CP087164.1"/>
</dbReference>
<feature type="transmembrane region" description="Helical" evidence="7">
    <location>
        <begin position="345"/>
        <end position="363"/>
    </location>
</feature>
<evidence type="ECO:0000256" key="7">
    <source>
        <dbReference type="SAM" id="Phobius"/>
    </source>
</evidence>
<dbReference type="Gene3D" id="1.20.1250.20">
    <property type="entry name" value="MFS general substrate transporter like domains"/>
    <property type="match status" value="1"/>
</dbReference>
<evidence type="ECO:0000313" key="10">
    <source>
        <dbReference type="Proteomes" id="UP001162834"/>
    </source>
</evidence>
<feature type="transmembrane region" description="Helical" evidence="7">
    <location>
        <begin position="46"/>
        <end position="65"/>
    </location>
</feature>
<comment type="subcellular location">
    <subcellularLocation>
        <location evidence="1">Cell membrane</location>
        <topology evidence="1">Multi-pass membrane protein</topology>
    </subcellularLocation>
</comment>
<feature type="transmembrane region" description="Helical" evidence="7">
    <location>
        <begin position="135"/>
        <end position="160"/>
    </location>
</feature>
<evidence type="ECO:0000256" key="5">
    <source>
        <dbReference type="ARBA" id="ARBA00022989"/>
    </source>
</evidence>
<dbReference type="KEGG" id="sbae:DSM104329_03284"/>
<feature type="transmembrane region" description="Helical" evidence="7">
    <location>
        <begin position="302"/>
        <end position="324"/>
    </location>
</feature>
<dbReference type="InterPro" id="IPR011701">
    <property type="entry name" value="MFS"/>
</dbReference>
<feature type="domain" description="Major facilitator superfamily (MFS) profile" evidence="8">
    <location>
        <begin position="11"/>
        <end position="394"/>
    </location>
</feature>
<protein>
    <submittedName>
        <fullName evidence="9">Sialic acid transporter NanT</fullName>
    </submittedName>
</protein>
<proteinExistence type="predicted"/>
<evidence type="ECO:0000256" key="4">
    <source>
        <dbReference type="ARBA" id="ARBA00022692"/>
    </source>
</evidence>
<dbReference type="PANTHER" id="PTHR42718">
    <property type="entry name" value="MAJOR FACILITATOR SUPERFAMILY MULTIDRUG TRANSPORTER MFSC"/>
    <property type="match status" value="1"/>
</dbReference>
<feature type="transmembrane region" description="Helical" evidence="7">
    <location>
        <begin position="369"/>
        <end position="394"/>
    </location>
</feature>
<sequence length="400" mass="39536">MSAAPRVPARIVGTVMLGTTLNPLNSSIIALALVDVSRHFDVTLAAAGSLVIAFYVVGAFGQPAMGRLADRFGPRRVFVGGLSIVVVASLVAPLAPSLPWLVLARMVLAFGTAAAFPAGLAMVRAVAGEGPAPTGTLGALSIAANGMAALGPVVGGIAVAVAGWEAIFLVNVPLALAGIVLARVWLPAVPGTHHAGAHDRRRTVTLLALPTLRGVYARFVAVTLAFYGVVLGLPVWLEEARGLESSAVGLVVAPVAALGMIATPVAARFIRAVGAEPAVIVGAALVVVGSAPMLTYGPGTPLAVVAAAGAVLGAGLGFANLGLQTGLYQGAPEGQMGAAGGLFQTCRYLGAILATVIMGVAFADAVDGAGLHVIAAVTAALAALTIAGTAANVVKTASAE</sequence>
<dbReference type="GO" id="GO:0022857">
    <property type="term" value="F:transmembrane transporter activity"/>
    <property type="evidence" value="ECO:0007669"/>
    <property type="project" value="InterPro"/>
</dbReference>
<dbReference type="CDD" id="cd17321">
    <property type="entry name" value="MFS_MMR_MDR_like"/>
    <property type="match status" value="1"/>
</dbReference>
<feature type="transmembrane region" description="Helical" evidence="7">
    <location>
        <begin position="77"/>
        <end position="96"/>
    </location>
</feature>
<reference evidence="9" key="1">
    <citation type="journal article" date="2022" name="Int. J. Syst. Evol. Microbiol.">
        <title>Pseudomonas aegrilactucae sp. nov. and Pseudomonas morbosilactucae sp. nov., pathogens causing bacterial rot of lettuce in Japan.</title>
        <authorList>
            <person name="Sawada H."/>
            <person name="Fujikawa T."/>
            <person name="Satou M."/>
        </authorList>
    </citation>
    <scope>NUCLEOTIDE SEQUENCE</scope>
    <source>
        <strain evidence="9">0166_1</strain>
    </source>
</reference>
<feature type="transmembrane region" description="Helical" evidence="7">
    <location>
        <begin position="206"/>
        <end position="227"/>
    </location>
</feature>
<feature type="transmembrane region" description="Helical" evidence="7">
    <location>
        <begin position="247"/>
        <end position="266"/>
    </location>
</feature>
<dbReference type="SUPFAM" id="SSF103473">
    <property type="entry name" value="MFS general substrate transporter"/>
    <property type="match status" value="1"/>
</dbReference>
<evidence type="ECO:0000256" key="1">
    <source>
        <dbReference type="ARBA" id="ARBA00004651"/>
    </source>
</evidence>
<dbReference type="EMBL" id="CP087164">
    <property type="protein sequence ID" value="UGS36873.1"/>
    <property type="molecule type" value="Genomic_DNA"/>
</dbReference>
<feature type="transmembrane region" description="Helical" evidence="7">
    <location>
        <begin position="12"/>
        <end position="34"/>
    </location>
</feature>
<dbReference type="Proteomes" id="UP001162834">
    <property type="component" value="Chromosome"/>
</dbReference>
<keyword evidence="2" id="KW-0813">Transport</keyword>
<name>A0A9E6XZ58_9ACTN</name>
<evidence type="ECO:0000256" key="6">
    <source>
        <dbReference type="ARBA" id="ARBA00023136"/>
    </source>
</evidence>